<dbReference type="RefSeq" id="WP_310283769.1">
    <property type="nucleotide sequence ID" value="NZ_JAVDWQ010000020.1"/>
</dbReference>
<reference evidence="2 3" key="1">
    <citation type="submission" date="2023-07" db="EMBL/GenBank/DDBJ databases">
        <title>Sorghum-associated microbial communities from plants grown in Nebraska, USA.</title>
        <authorList>
            <person name="Schachtman D."/>
        </authorList>
    </citation>
    <scope>NUCLEOTIDE SEQUENCE [LARGE SCALE GENOMIC DNA]</scope>
    <source>
        <strain evidence="2 3">4129</strain>
    </source>
</reference>
<name>A0ABU1YDE3_9FLAO</name>
<sequence length="347" mass="35931">MKNKILLLFFIPYLSFAQIGINTTDPRTTLDVNGAVTHREVSFAVASNAVNITTGTSLANITGTATGTVTVTAFVPTVNGHLLIISNNTTGGFGATFSGTTIPNAQAISFVYTNGAWKTTIGSSIVSTNLYNSDGTLTGNRTVALGANSLTFSGSTGRVEFANAFGFAKDTPRGIATIYNATNGDAYGIEQVSSSQSGTSAPAFRLFTSNFTGIPPYLAFGKYTTATAFTEYARFHSNGFFGIWTGTGVSSTLHVNGSIATSIIVISGNLTLAVNHKTAIIPLGSAFTVTLPAASGITGRVYTIVNNTVDAKTIGSYIDLAGATVTTIGAASSVEVQSDGTNWRQIQ</sequence>
<protein>
    <submittedName>
        <fullName evidence="2">Uncharacterized protein</fullName>
    </submittedName>
</protein>
<gene>
    <name evidence="2" type="ORF">J2W48_004212</name>
</gene>
<proteinExistence type="predicted"/>
<dbReference type="Proteomes" id="UP001269081">
    <property type="component" value="Unassembled WGS sequence"/>
</dbReference>
<dbReference type="EMBL" id="JAVDWQ010000020">
    <property type="protein sequence ID" value="MDR7212255.1"/>
    <property type="molecule type" value="Genomic_DNA"/>
</dbReference>
<feature type="signal peptide" evidence="1">
    <location>
        <begin position="1"/>
        <end position="17"/>
    </location>
</feature>
<evidence type="ECO:0000256" key="1">
    <source>
        <dbReference type="SAM" id="SignalP"/>
    </source>
</evidence>
<keyword evidence="3" id="KW-1185">Reference proteome</keyword>
<feature type="chain" id="PRO_5045291642" evidence="1">
    <location>
        <begin position="18"/>
        <end position="347"/>
    </location>
</feature>
<keyword evidence="1" id="KW-0732">Signal</keyword>
<accession>A0ABU1YDE3</accession>
<organism evidence="2 3">
    <name type="scientific">Flavobacterium piscis</name>
    <dbReference type="NCBI Taxonomy" id="1114874"/>
    <lineage>
        <taxon>Bacteria</taxon>
        <taxon>Pseudomonadati</taxon>
        <taxon>Bacteroidota</taxon>
        <taxon>Flavobacteriia</taxon>
        <taxon>Flavobacteriales</taxon>
        <taxon>Flavobacteriaceae</taxon>
        <taxon>Flavobacterium</taxon>
    </lineage>
</organism>
<comment type="caution">
    <text evidence="2">The sequence shown here is derived from an EMBL/GenBank/DDBJ whole genome shotgun (WGS) entry which is preliminary data.</text>
</comment>
<evidence type="ECO:0000313" key="2">
    <source>
        <dbReference type="EMBL" id="MDR7212255.1"/>
    </source>
</evidence>
<evidence type="ECO:0000313" key="3">
    <source>
        <dbReference type="Proteomes" id="UP001269081"/>
    </source>
</evidence>